<keyword evidence="3" id="KW-0687">Ribonucleoprotein</keyword>
<evidence type="ECO:0000256" key="2">
    <source>
        <dbReference type="ARBA" id="ARBA00022980"/>
    </source>
</evidence>
<dbReference type="Gene3D" id="3.30.70.330">
    <property type="match status" value="1"/>
</dbReference>
<dbReference type="AlphaFoldDB" id="A0AAD4UIU4"/>
<dbReference type="SUPFAM" id="SSF54189">
    <property type="entry name" value="Ribosomal proteins S24e, L23 and L15e"/>
    <property type="match status" value="1"/>
</dbReference>
<dbReference type="InterPro" id="IPR013025">
    <property type="entry name" value="Ribosomal_uL23-like"/>
</dbReference>
<dbReference type="GO" id="GO:0006412">
    <property type="term" value="P:translation"/>
    <property type="evidence" value="ECO:0007669"/>
    <property type="project" value="InterPro"/>
</dbReference>
<dbReference type="InterPro" id="IPR012678">
    <property type="entry name" value="Ribosomal_uL23/eL15/eS24_sf"/>
</dbReference>
<reference evidence="4" key="1">
    <citation type="submission" date="2022-03" db="EMBL/GenBank/DDBJ databases">
        <title>Genomic analyses of argali, domestic sheep and their hybrids provide insights into chromosomal evolution, heterosis and genetic basis of agronomic traits.</title>
        <authorList>
            <person name="Li M."/>
        </authorList>
    </citation>
    <scope>NUCLEOTIDE SEQUENCE</scope>
    <source>
        <strain evidence="4">CAU-MHL-2022a</strain>
        <tissue evidence="4">Skin</tissue>
    </source>
</reference>
<dbReference type="EMBL" id="JAKZEL010000004">
    <property type="protein sequence ID" value="KAI4544549.1"/>
    <property type="molecule type" value="Genomic_DNA"/>
</dbReference>
<sequence length="115" mass="12852">MKKIEDNTTLVSIVDVRANKHQMKQAVKKPYDIVVAKDTWNPVSVLLLAEALRPQQMRQSDRRDALESRTAPEMTGLSILQLRTCYSLARGGRAAAVNSSRECSAELVSEQPLEK</sequence>
<dbReference type="InterPro" id="IPR012677">
    <property type="entry name" value="Nucleotide-bd_a/b_plait_sf"/>
</dbReference>
<protein>
    <submittedName>
        <fullName evidence="4">Uncharacterized protein</fullName>
    </submittedName>
</protein>
<dbReference type="Proteomes" id="UP001214576">
    <property type="component" value="Unassembled WGS sequence"/>
</dbReference>
<accession>A0AAD4UIU4</accession>
<name>A0AAD4UIU4_OVIAM</name>
<comment type="caution">
    <text evidence="4">The sequence shown here is derived from an EMBL/GenBank/DDBJ whole genome shotgun (WGS) entry which is preliminary data.</text>
</comment>
<keyword evidence="2" id="KW-0689">Ribosomal protein</keyword>
<comment type="similarity">
    <text evidence="1">Belongs to the universal ribosomal protein uL23 family.</text>
</comment>
<evidence type="ECO:0000313" key="4">
    <source>
        <dbReference type="EMBL" id="KAI4544549.1"/>
    </source>
</evidence>
<evidence type="ECO:0000313" key="5">
    <source>
        <dbReference type="Proteomes" id="UP001214576"/>
    </source>
</evidence>
<organism evidence="4 5">
    <name type="scientific">Ovis ammon polii</name>
    <dbReference type="NCBI Taxonomy" id="230172"/>
    <lineage>
        <taxon>Eukaryota</taxon>
        <taxon>Metazoa</taxon>
        <taxon>Chordata</taxon>
        <taxon>Craniata</taxon>
        <taxon>Vertebrata</taxon>
        <taxon>Euteleostomi</taxon>
        <taxon>Mammalia</taxon>
        <taxon>Eutheria</taxon>
        <taxon>Laurasiatheria</taxon>
        <taxon>Artiodactyla</taxon>
        <taxon>Ruminantia</taxon>
        <taxon>Pecora</taxon>
        <taxon>Bovidae</taxon>
        <taxon>Caprinae</taxon>
        <taxon>Ovis</taxon>
    </lineage>
</organism>
<proteinExistence type="inferred from homology"/>
<evidence type="ECO:0000256" key="3">
    <source>
        <dbReference type="ARBA" id="ARBA00023274"/>
    </source>
</evidence>
<dbReference type="GO" id="GO:0003735">
    <property type="term" value="F:structural constituent of ribosome"/>
    <property type="evidence" value="ECO:0007669"/>
    <property type="project" value="InterPro"/>
</dbReference>
<evidence type="ECO:0000256" key="1">
    <source>
        <dbReference type="ARBA" id="ARBA00006700"/>
    </source>
</evidence>
<keyword evidence="5" id="KW-1185">Reference proteome</keyword>
<gene>
    <name evidence="4" type="ORF">MG293_004815</name>
</gene>
<dbReference type="PANTHER" id="PTHR11620">
    <property type="entry name" value="60S RIBOSOMAL PROTEIN L23A"/>
    <property type="match status" value="1"/>
</dbReference>
<dbReference type="GO" id="GO:0044391">
    <property type="term" value="C:ribosomal subunit"/>
    <property type="evidence" value="ECO:0007669"/>
    <property type="project" value="UniProtKB-ARBA"/>
</dbReference>